<dbReference type="Proteomes" id="UP000198284">
    <property type="component" value="Unassembled WGS sequence"/>
</dbReference>
<dbReference type="Pfam" id="PF00126">
    <property type="entry name" value="HTH_1"/>
    <property type="match status" value="1"/>
</dbReference>
<dbReference type="SUPFAM" id="SSF53850">
    <property type="entry name" value="Periplasmic binding protein-like II"/>
    <property type="match status" value="1"/>
</dbReference>
<feature type="domain" description="HTH lysR-type" evidence="5">
    <location>
        <begin position="2"/>
        <end position="59"/>
    </location>
</feature>
<dbReference type="InterPro" id="IPR005119">
    <property type="entry name" value="LysR_subst-bd"/>
</dbReference>
<evidence type="ECO:0000256" key="3">
    <source>
        <dbReference type="ARBA" id="ARBA00023125"/>
    </source>
</evidence>
<name>A0A239F5D7_9BURK</name>
<dbReference type="SUPFAM" id="SSF46785">
    <property type="entry name" value="Winged helix' DNA-binding domain"/>
    <property type="match status" value="1"/>
</dbReference>
<dbReference type="Gene3D" id="3.40.190.10">
    <property type="entry name" value="Periplasmic binding protein-like II"/>
    <property type="match status" value="2"/>
</dbReference>
<dbReference type="RefSeq" id="WP_342745492.1">
    <property type="nucleotide sequence ID" value="NZ_FZOT01000003.1"/>
</dbReference>
<proteinExistence type="inferred from homology"/>
<organism evidence="6 7">
    <name type="scientific">Noviherbaspirillum humi</name>
    <dbReference type="NCBI Taxonomy" id="1688639"/>
    <lineage>
        <taxon>Bacteria</taxon>
        <taxon>Pseudomonadati</taxon>
        <taxon>Pseudomonadota</taxon>
        <taxon>Betaproteobacteria</taxon>
        <taxon>Burkholderiales</taxon>
        <taxon>Oxalobacteraceae</taxon>
        <taxon>Noviherbaspirillum</taxon>
    </lineage>
</organism>
<dbReference type="PANTHER" id="PTHR30346:SF0">
    <property type="entry name" value="HCA OPERON TRANSCRIPTIONAL ACTIVATOR HCAR"/>
    <property type="match status" value="1"/>
</dbReference>
<dbReference type="PRINTS" id="PR00039">
    <property type="entry name" value="HTHLYSR"/>
</dbReference>
<dbReference type="EMBL" id="FZOT01000003">
    <property type="protein sequence ID" value="SNS51473.1"/>
    <property type="molecule type" value="Genomic_DNA"/>
</dbReference>
<evidence type="ECO:0000256" key="1">
    <source>
        <dbReference type="ARBA" id="ARBA00009437"/>
    </source>
</evidence>
<dbReference type="InterPro" id="IPR036390">
    <property type="entry name" value="WH_DNA-bd_sf"/>
</dbReference>
<evidence type="ECO:0000259" key="5">
    <source>
        <dbReference type="PROSITE" id="PS50931"/>
    </source>
</evidence>
<dbReference type="PROSITE" id="PS50931">
    <property type="entry name" value="HTH_LYSR"/>
    <property type="match status" value="1"/>
</dbReference>
<dbReference type="InterPro" id="IPR000847">
    <property type="entry name" value="LysR_HTH_N"/>
</dbReference>
<evidence type="ECO:0000313" key="6">
    <source>
        <dbReference type="EMBL" id="SNS51473.1"/>
    </source>
</evidence>
<dbReference type="GO" id="GO:0003700">
    <property type="term" value="F:DNA-binding transcription factor activity"/>
    <property type="evidence" value="ECO:0007669"/>
    <property type="project" value="InterPro"/>
</dbReference>
<keyword evidence="7" id="KW-1185">Reference proteome</keyword>
<evidence type="ECO:0000313" key="7">
    <source>
        <dbReference type="Proteomes" id="UP000198284"/>
    </source>
</evidence>
<comment type="similarity">
    <text evidence="1">Belongs to the LysR transcriptional regulatory family.</text>
</comment>
<reference evidence="6 7" key="1">
    <citation type="submission" date="2017-06" db="EMBL/GenBank/DDBJ databases">
        <authorList>
            <person name="Kim H.J."/>
            <person name="Triplett B.A."/>
        </authorList>
    </citation>
    <scope>NUCLEOTIDE SEQUENCE [LARGE SCALE GENOMIC DNA]</scope>
    <source>
        <strain evidence="6 7">U15</strain>
    </source>
</reference>
<dbReference type="InterPro" id="IPR036388">
    <property type="entry name" value="WH-like_DNA-bd_sf"/>
</dbReference>
<dbReference type="PANTHER" id="PTHR30346">
    <property type="entry name" value="TRANSCRIPTIONAL DUAL REGULATOR HCAR-RELATED"/>
    <property type="match status" value="1"/>
</dbReference>
<accession>A0A239F5D7</accession>
<keyword evidence="2" id="KW-0805">Transcription regulation</keyword>
<dbReference type="AlphaFoldDB" id="A0A239F5D7"/>
<keyword evidence="4" id="KW-0804">Transcription</keyword>
<evidence type="ECO:0000256" key="4">
    <source>
        <dbReference type="ARBA" id="ARBA00023163"/>
    </source>
</evidence>
<dbReference type="Pfam" id="PF03466">
    <property type="entry name" value="LysR_substrate"/>
    <property type="match status" value="1"/>
</dbReference>
<sequence length="307" mass="33820">MIELFQMKCFVAVAEELHFGRAAARLFMTQPPLSRQIQLLEDAVGVTLLERTSRSVHLTAAGKSFYRDARALLAQAEAAAANARRVSGGEAGQVVLGYTAVAGYALIPELIAAAQKRFADIDIVLREMVSADQLDALASHAIDLALVRPLGVETAFSYELAVREPLLLALPDRHPLAAKARIQLKNTADQPFIMYAAKEGKYFYDRIVNLYAASGISPRYVQHIAQTHTILALVRAGIGMAIVPASAQRLGFEKVTFRPLWRRDMFAEFYLAWHPAHRNPALDVVRRFAGEYLRGPGKAQHMTGAKI</sequence>
<dbReference type="GO" id="GO:0032993">
    <property type="term" value="C:protein-DNA complex"/>
    <property type="evidence" value="ECO:0007669"/>
    <property type="project" value="TreeGrafter"/>
</dbReference>
<dbReference type="FunFam" id="1.10.10.10:FF:000001">
    <property type="entry name" value="LysR family transcriptional regulator"/>
    <property type="match status" value="1"/>
</dbReference>
<protein>
    <submittedName>
        <fullName evidence="6">DNA-binding transcriptional regulator, LysR family</fullName>
    </submittedName>
</protein>
<dbReference type="Gene3D" id="1.10.10.10">
    <property type="entry name" value="Winged helix-like DNA-binding domain superfamily/Winged helix DNA-binding domain"/>
    <property type="match status" value="1"/>
</dbReference>
<evidence type="ECO:0000256" key="2">
    <source>
        <dbReference type="ARBA" id="ARBA00023015"/>
    </source>
</evidence>
<dbReference type="GO" id="GO:0003677">
    <property type="term" value="F:DNA binding"/>
    <property type="evidence" value="ECO:0007669"/>
    <property type="project" value="UniProtKB-KW"/>
</dbReference>
<keyword evidence="3 6" id="KW-0238">DNA-binding</keyword>
<gene>
    <name evidence="6" type="ORF">SAMN06265795_103162</name>
</gene>